<keyword evidence="2" id="KW-0313">Glucose metabolism</keyword>
<organism evidence="3 5">
    <name type="scientific">Flagellimonas aequoris</name>
    <dbReference type="NCBI Taxonomy" id="2306997"/>
    <lineage>
        <taxon>Bacteria</taxon>
        <taxon>Pseudomonadati</taxon>
        <taxon>Bacteroidota</taxon>
        <taxon>Flavobacteriia</taxon>
        <taxon>Flavobacteriales</taxon>
        <taxon>Flavobacteriaceae</taxon>
        <taxon>Flagellimonas</taxon>
    </lineage>
</organism>
<keyword evidence="6" id="KW-1185">Reference proteome</keyword>
<dbReference type="EMBL" id="QXFJ01000010">
    <property type="protein sequence ID" value="RIV72901.1"/>
    <property type="molecule type" value="Genomic_DNA"/>
</dbReference>
<evidence type="ECO:0000313" key="5">
    <source>
        <dbReference type="Proteomes" id="UP000284189"/>
    </source>
</evidence>
<name>A0A418NAC4_9FLAO</name>
<dbReference type="Gene3D" id="2.130.10.10">
    <property type="entry name" value="YVTN repeat-like/Quinoprotein amine dehydrogenase"/>
    <property type="match status" value="1"/>
</dbReference>
<dbReference type="PANTHER" id="PTHR30344">
    <property type="entry name" value="6-PHOSPHOGLUCONOLACTONASE-RELATED"/>
    <property type="match status" value="1"/>
</dbReference>
<dbReference type="SUPFAM" id="SSF51004">
    <property type="entry name" value="C-terminal (heme d1) domain of cytochrome cd1-nitrite reductase"/>
    <property type="match status" value="1"/>
</dbReference>
<evidence type="ECO:0000256" key="2">
    <source>
        <dbReference type="ARBA" id="ARBA00022526"/>
    </source>
</evidence>
<dbReference type="Proteomes" id="UP000321528">
    <property type="component" value="Unassembled WGS sequence"/>
</dbReference>
<dbReference type="PANTHER" id="PTHR30344:SF1">
    <property type="entry name" value="6-PHOSPHOGLUCONOLACTONASE"/>
    <property type="match status" value="1"/>
</dbReference>
<evidence type="ECO:0000313" key="6">
    <source>
        <dbReference type="Proteomes" id="UP000321528"/>
    </source>
</evidence>
<reference evidence="4 6" key="2">
    <citation type="submission" date="2019-07" db="EMBL/GenBank/DDBJ databases">
        <title>Draft genome of two Muricauda strains isolated from deep sea.</title>
        <authorList>
            <person name="Sun C."/>
        </authorList>
    </citation>
    <scope>NUCLEOTIDE SEQUENCE [LARGE SCALE GENOMIC DNA]</scope>
    <source>
        <strain evidence="4 6">NH166</strain>
    </source>
</reference>
<gene>
    <name evidence="3" type="ORF">D2U88_04535</name>
    <name evidence="4" type="ORF">FQ019_04510</name>
</gene>
<sequence length="366" mass="39782">MKKSLFASLMILVTLACKEKPEEKPMYTLFVGTYTDGDSEGIYTYTFNSGTGELANKQLAAKLTNPSYLALSKDHKNLYAVQETADFDSLGGGVTAFALKDGMLEIQNSMGTQGANPCHVSLSGDGHLAVANYTGGNVALFKLNSDGSLKEHPQIIDHKLLDSTKTSHAHMAQFTADGLMVTDLGLDAIKRYKKENGKFVPGPQPSLPFVDGAGPRHFTFGEGGKMLYVISELNSTISVFEKDAKGDYQEIQMVKTLDPNYQGNNACADLHLSPDGKFLYGSNRGENTIVIFSVNPENGTLTLVGRESVHGDWPRNFSLDPTGEFLLAANQRSSNIVVFKRDVDKGSLTYLNETALPNPVCLVFEE</sequence>
<dbReference type="OrthoDB" id="9790815at2"/>
<dbReference type="Proteomes" id="UP000284189">
    <property type="component" value="Unassembled WGS sequence"/>
</dbReference>
<dbReference type="InterPro" id="IPR050282">
    <property type="entry name" value="Cycloisomerase_2"/>
</dbReference>
<dbReference type="InterPro" id="IPR015943">
    <property type="entry name" value="WD40/YVTN_repeat-like_dom_sf"/>
</dbReference>
<dbReference type="GO" id="GO:0006006">
    <property type="term" value="P:glucose metabolic process"/>
    <property type="evidence" value="ECO:0007669"/>
    <property type="project" value="UniProtKB-KW"/>
</dbReference>
<keyword evidence="2" id="KW-0119">Carbohydrate metabolism</keyword>
<protein>
    <submittedName>
        <fullName evidence="3">Lactonase family protein</fullName>
    </submittedName>
</protein>
<dbReference type="Pfam" id="PF10282">
    <property type="entry name" value="Lactonase"/>
    <property type="match status" value="1"/>
</dbReference>
<dbReference type="RefSeq" id="WP_119639116.1">
    <property type="nucleotide sequence ID" value="NZ_QXFJ01000010.1"/>
</dbReference>
<dbReference type="InterPro" id="IPR011048">
    <property type="entry name" value="Haem_d1_sf"/>
</dbReference>
<dbReference type="AlphaFoldDB" id="A0A418NAC4"/>
<dbReference type="EMBL" id="VNWL01000009">
    <property type="protein sequence ID" value="TXK05408.1"/>
    <property type="molecule type" value="Genomic_DNA"/>
</dbReference>
<dbReference type="GO" id="GO:0005829">
    <property type="term" value="C:cytosol"/>
    <property type="evidence" value="ECO:0007669"/>
    <property type="project" value="TreeGrafter"/>
</dbReference>
<evidence type="ECO:0000313" key="3">
    <source>
        <dbReference type="EMBL" id="RIV72901.1"/>
    </source>
</evidence>
<comment type="similarity">
    <text evidence="1">Belongs to the cycloisomerase 2 family.</text>
</comment>
<dbReference type="GO" id="GO:0017057">
    <property type="term" value="F:6-phosphogluconolactonase activity"/>
    <property type="evidence" value="ECO:0007669"/>
    <property type="project" value="TreeGrafter"/>
</dbReference>
<dbReference type="InterPro" id="IPR019405">
    <property type="entry name" value="Lactonase_7-beta_prop"/>
</dbReference>
<comment type="caution">
    <text evidence="3">The sequence shown here is derived from an EMBL/GenBank/DDBJ whole genome shotgun (WGS) entry which is preliminary data.</text>
</comment>
<dbReference type="PROSITE" id="PS51257">
    <property type="entry name" value="PROKAR_LIPOPROTEIN"/>
    <property type="match status" value="1"/>
</dbReference>
<reference evidence="3 5" key="1">
    <citation type="submission" date="2018-08" db="EMBL/GenBank/DDBJ databases">
        <title>Proposal of Muricauda 72 sp.nov. and Muricauda NH166 sp.nov., isolated from seawater.</title>
        <authorList>
            <person name="Cheng H."/>
            <person name="Wu Y.-H."/>
            <person name="Guo L.-L."/>
            <person name="Xu X.-W."/>
        </authorList>
    </citation>
    <scope>NUCLEOTIDE SEQUENCE [LARGE SCALE GENOMIC DNA]</scope>
    <source>
        <strain evidence="3 5">NH166</strain>
    </source>
</reference>
<evidence type="ECO:0000256" key="1">
    <source>
        <dbReference type="ARBA" id="ARBA00005564"/>
    </source>
</evidence>
<accession>A0A418NAC4</accession>
<proteinExistence type="inferred from homology"/>
<evidence type="ECO:0000313" key="4">
    <source>
        <dbReference type="EMBL" id="TXK05408.1"/>
    </source>
</evidence>